<evidence type="ECO:0000256" key="1">
    <source>
        <dbReference type="ARBA" id="ARBA00022690"/>
    </source>
</evidence>
<dbReference type="SMR" id="A0A371E4L6"/>
<dbReference type="PANTHER" id="PTHR33107:SF21">
    <property type="entry name" value="KUNITZ FAMILY TRYPSIN AND PROTEASE INHIBITOR PROTEIN"/>
    <property type="match status" value="1"/>
</dbReference>
<sequence length="216" mass="24215">MKAVLLLTLSFLFASLTNFPLAFSKDDAEPVIDTDGNPLHRGGKYYIMPSIWGPPGGGLRLGKTENLNCPVTVLQDYSEVINGLPVEFNIRGILPRTIFTDTELNIEFTEKPNCAENSRWSLFEDDKIHKAYVGIGDSEDHPDQEMLSGSFYIKKHGLRNNTYKLVFCRDGSSTCSDIGRYDNNEDGRRLILTQDLPYEVVFVNASNRDATIKSVV</sequence>
<dbReference type="MEROPS" id="I03.025"/>
<dbReference type="Gene3D" id="2.80.10.50">
    <property type="match status" value="1"/>
</dbReference>
<dbReference type="Pfam" id="PF00197">
    <property type="entry name" value="Kunitz_legume"/>
    <property type="match status" value="1"/>
</dbReference>
<dbReference type="SMART" id="SM00452">
    <property type="entry name" value="STI"/>
    <property type="match status" value="1"/>
</dbReference>
<dbReference type="PROSITE" id="PS00283">
    <property type="entry name" value="SOYBEAN_KUNITZ"/>
    <property type="match status" value="1"/>
</dbReference>
<keyword evidence="7" id="KW-0002">3D-structure</keyword>
<name>A0A371E4L6_MUCPR</name>
<evidence type="ECO:0000256" key="2">
    <source>
        <dbReference type="ARBA" id="ARBA00022900"/>
    </source>
</evidence>
<dbReference type="SUPFAM" id="SSF50386">
    <property type="entry name" value="STI-like"/>
    <property type="match status" value="1"/>
</dbReference>
<keyword evidence="2" id="KW-0722">Serine protease inhibitor</keyword>
<dbReference type="EMBL" id="QJKJ01016437">
    <property type="protein sequence ID" value="RDX60986.1"/>
    <property type="molecule type" value="Genomic_DNA"/>
</dbReference>
<dbReference type="GO" id="GO:0004867">
    <property type="term" value="F:serine-type endopeptidase inhibitor activity"/>
    <property type="evidence" value="ECO:0007669"/>
    <property type="project" value="UniProtKB-KW"/>
</dbReference>
<dbReference type="InterPro" id="IPR011065">
    <property type="entry name" value="Kunitz_inhibitor_STI-like_sf"/>
</dbReference>
<dbReference type="PDB" id="6JBP">
    <property type="method" value="X-ray"/>
    <property type="resolution" value="2.22 A"/>
    <property type="chains" value="B=28-206"/>
</dbReference>
<gene>
    <name evidence="5" type="primary">PIP20-2</name>
    <name evidence="5" type="ORF">CR513_60827</name>
</gene>
<accession>A0A371E4L6</accession>
<keyword evidence="4" id="KW-0732">Signal</keyword>
<evidence type="ECO:0000313" key="5">
    <source>
        <dbReference type="EMBL" id="RDX60986.1"/>
    </source>
</evidence>
<dbReference type="Proteomes" id="UP000257109">
    <property type="component" value="Unassembled WGS sequence"/>
</dbReference>
<evidence type="ECO:0000256" key="4">
    <source>
        <dbReference type="SAM" id="SignalP"/>
    </source>
</evidence>
<reference evidence="5" key="1">
    <citation type="submission" date="2018-05" db="EMBL/GenBank/DDBJ databases">
        <title>Draft genome of Mucuna pruriens seed.</title>
        <authorList>
            <person name="Nnadi N.E."/>
            <person name="Vos R."/>
            <person name="Hasami M.H."/>
            <person name="Devisetty U.K."/>
            <person name="Aguiy J.C."/>
        </authorList>
    </citation>
    <scope>NUCLEOTIDE SEQUENCE [LARGE SCALE GENOMIC DNA]</scope>
    <source>
        <strain evidence="5">JCA_2017</strain>
    </source>
</reference>
<evidence type="ECO:0000256" key="3">
    <source>
        <dbReference type="ARBA" id="ARBA00023157"/>
    </source>
</evidence>
<feature type="signal peptide" evidence="4">
    <location>
        <begin position="1"/>
        <end position="24"/>
    </location>
</feature>
<keyword evidence="1" id="KW-0646">Protease inhibitor</keyword>
<dbReference type="AlphaFoldDB" id="A0A371E4L6"/>
<keyword evidence="3" id="KW-1015">Disulfide bond</keyword>
<evidence type="ECO:0000313" key="6">
    <source>
        <dbReference type="Proteomes" id="UP000257109"/>
    </source>
</evidence>
<organism evidence="5 6">
    <name type="scientific">Mucuna pruriens</name>
    <name type="common">Velvet bean</name>
    <name type="synonym">Dolichos pruriens</name>
    <dbReference type="NCBI Taxonomy" id="157652"/>
    <lineage>
        <taxon>Eukaryota</taxon>
        <taxon>Viridiplantae</taxon>
        <taxon>Streptophyta</taxon>
        <taxon>Embryophyta</taxon>
        <taxon>Tracheophyta</taxon>
        <taxon>Spermatophyta</taxon>
        <taxon>Magnoliopsida</taxon>
        <taxon>eudicotyledons</taxon>
        <taxon>Gunneridae</taxon>
        <taxon>Pentapetalae</taxon>
        <taxon>rosids</taxon>
        <taxon>fabids</taxon>
        <taxon>Fabales</taxon>
        <taxon>Fabaceae</taxon>
        <taxon>Papilionoideae</taxon>
        <taxon>50 kb inversion clade</taxon>
        <taxon>NPAAA clade</taxon>
        <taxon>indigoferoid/millettioid clade</taxon>
        <taxon>Phaseoleae</taxon>
        <taxon>Mucuna</taxon>
    </lineage>
</organism>
<proteinExistence type="evidence at protein level"/>
<dbReference type="InterPro" id="IPR002160">
    <property type="entry name" value="Prot_inh_Kunz-lg"/>
</dbReference>
<feature type="non-terminal residue" evidence="5">
    <location>
        <position position="1"/>
    </location>
</feature>
<protein>
    <submittedName>
        <fullName evidence="5">Kunitz-type trypsin inhibitor-like 2 protein</fullName>
    </submittedName>
</protein>
<feature type="disulfide bond" evidence="7">
    <location>
        <begin position="168"/>
        <end position="175"/>
    </location>
</feature>
<comment type="caution">
    <text evidence="5">The sequence shown here is derived from an EMBL/GenBank/DDBJ whole genome shotgun (WGS) entry which is preliminary data.</text>
</comment>
<dbReference type="CDD" id="cd23377">
    <property type="entry name" value="beta-trefoil_STI_MP4-like"/>
    <property type="match status" value="1"/>
</dbReference>
<dbReference type="STRING" id="157652.A0A371E4L6"/>
<dbReference type="PRINTS" id="PR00291">
    <property type="entry name" value="KUNITZINHBTR"/>
</dbReference>
<dbReference type="OrthoDB" id="1751999at2759"/>
<feature type="chain" id="PRO_5017083893" evidence="4">
    <location>
        <begin position="25"/>
        <end position="216"/>
    </location>
</feature>
<keyword evidence="6" id="KW-1185">Reference proteome</keyword>
<dbReference type="PANTHER" id="PTHR33107">
    <property type="entry name" value="KUNITZ TRYPSIN INHIBITOR 2"/>
    <property type="match status" value="1"/>
</dbReference>
<reference evidence="7" key="2">
    <citation type="journal article" date="2020" name="Acta Crystallogr. F Struct. Biol. Commun.">
        <title>The structure of MP-4 from Mucuna pruriens at 2.22A resolution.</title>
        <authorList>
            <person name="Jain A."/>
            <person name="Kumar A."/>
            <person name="Shikhi M."/>
            <person name="Kumar A."/>
            <person name="Nair D.T."/>
            <person name="Salunke D.M."/>
        </authorList>
    </citation>
    <scope>X-RAY CRYSTALLOGRAPHY (2.22 ANGSTROMS) OF 28-206</scope>
    <scope>DISULFIDE BONDS</scope>
</reference>
<evidence type="ECO:0007829" key="7">
    <source>
        <dbReference type="PDB" id="6JBP"/>
    </source>
</evidence>
<dbReference type="PDBsum" id="6JBP"/>
<feature type="disulfide bond" evidence="7">
    <location>
        <begin position="69"/>
        <end position="114"/>
    </location>
</feature>